<dbReference type="SUPFAM" id="SSF51998">
    <property type="entry name" value="PFL-like glycyl radical enzymes"/>
    <property type="match status" value="1"/>
</dbReference>
<feature type="non-terminal residue" evidence="2">
    <location>
        <position position="53"/>
    </location>
</feature>
<name>X1W333_9ZZZZ</name>
<evidence type="ECO:0000259" key="1">
    <source>
        <dbReference type="PROSITE" id="PS51554"/>
    </source>
</evidence>
<feature type="domain" description="PFL" evidence="1">
    <location>
        <begin position="1"/>
        <end position="53"/>
    </location>
</feature>
<dbReference type="Pfam" id="PF02901">
    <property type="entry name" value="PFL-like"/>
    <property type="match status" value="1"/>
</dbReference>
<dbReference type="AlphaFoldDB" id="X1W333"/>
<dbReference type="EMBL" id="BARW01037495">
    <property type="protein sequence ID" value="GAJ24755.1"/>
    <property type="molecule type" value="Genomic_DNA"/>
</dbReference>
<dbReference type="Gene3D" id="3.20.70.20">
    <property type="match status" value="1"/>
</dbReference>
<protein>
    <recommendedName>
        <fullName evidence="1">PFL domain-containing protein</fullName>
    </recommendedName>
</protein>
<accession>X1W333</accession>
<gene>
    <name evidence="2" type="ORF">S12H4_57871</name>
</gene>
<comment type="caution">
    <text evidence="2">The sequence shown here is derived from an EMBL/GenBank/DDBJ whole genome shotgun (WGS) entry which is preliminary data.</text>
</comment>
<proteinExistence type="predicted"/>
<organism evidence="2">
    <name type="scientific">marine sediment metagenome</name>
    <dbReference type="NCBI Taxonomy" id="412755"/>
    <lineage>
        <taxon>unclassified sequences</taxon>
        <taxon>metagenomes</taxon>
        <taxon>ecological metagenomes</taxon>
    </lineage>
</organism>
<dbReference type="InterPro" id="IPR004184">
    <property type="entry name" value="PFL_dom"/>
</dbReference>
<dbReference type="GO" id="GO:0003824">
    <property type="term" value="F:catalytic activity"/>
    <property type="evidence" value="ECO:0007669"/>
    <property type="project" value="InterPro"/>
</dbReference>
<evidence type="ECO:0000313" key="2">
    <source>
        <dbReference type="EMBL" id="GAJ24755.1"/>
    </source>
</evidence>
<sequence length="53" mass="6513">MAETQNEEERKKELKIIGNMMRKFIKNVPESFYEAIQFIWFTQNIINIIYQRS</sequence>
<dbReference type="PROSITE" id="PS51554">
    <property type="entry name" value="PFL"/>
    <property type="match status" value="1"/>
</dbReference>
<reference evidence="2" key="1">
    <citation type="journal article" date="2014" name="Front. Microbiol.">
        <title>High frequency of phylogenetically diverse reductive dehalogenase-homologous genes in deep subseafloor sedimentary metagenomes.</title>
        <authorList>
            <person name="Kawai M."/>
            <person name="Futagami T."/>
            <person name="Toyoda A."/>
            <person name="Takaki Y."/>
            <person name="Nishi S."/>
            <person name="Hori S."/>
            <person name="Arai W."/>
            <person name="Tsubouchi T."/>
            <person name="Morono Y."/>
            <person name="Uchiyama I."/>
            <person name="Ito T."/>
            <person name="Fujiyama A."/>
            <person name="Inagaki F."/>
            <person name="Takami H."/>
        </authorList>
    </citation>
    <scope>NUCLEOTIDE SEQUENCE</scope>
    <source>
        <strain evidence="2">Expedition CK06-06</strain>
    </source>
</reference>